<protein>
    <submittedName>
        <fullName evidence="1">Uncharacterized protein</fullName>
    </submittedName>
</protein>
<dbReference type="Proteomes" id="UP000798662">
    <property type="component" value="Chromosome 2"/>
</dbReference>
<comment type="caution">
    <text evidence="1">The sequence shown here is derived from an EMBL/GenBank/DDBJ whole genome shotgun (WGS) entry which is preliminary data.</text>
</comment>
<evidence type="ECO:0000313" key="1">
    <source>
        <dbReference type="EMBL" id="KAK1865174.1"/>
    </source>
</evidence>
<sequence>MSVIAANSKADVAKAPYFGTHANGGELNARGAVLRVEMAAAATHSGLDVSQALADDGVFAGPDADAVMNTLPKASALVAQGLVEDGVVAGLEEAHEIVADATAAAGPAAAMANDLVAEALDGEDLEIVAGFGAAMGDPAETEALALAAPVPDGAFTCGAFSGVVGPEAESINSADAAEARDVDVFVPGSVAQADVETTIDESTPVSPMSIISSAINCKKPVPCKGAADVFVVSEHLHPVNGVVE</sequence>
<evidence type="ECO:0000313" key="2">
    <source>
        <dbReference type="Proteomes" id="UP000798662"/>
    </source>
</evidence>
<name>A0ACC3C4C8_PYRYE</name>
<proteinExistence type="predicted"/>
<gene>
    <name evidence="1" type="ORF">I4F81_007709</name>
</gene>
<reference evidence="1" key="1">
    <citation type="submission" date="2019-11" db="EMBL/GenBank/DDBJ databases">
        <title>Nori genome reveals adaptations in red seaweeds to the harsh intertidal environment.</title>
        <authorList>
            <person name="Wang D."/>
            <person name="Mao Y."/>
        </authorList>
    </citation>
    <scope>NUCLEOTIDE SEQUENCE</scope>
    <source>
        <tissue evidence="1">Gametophyte</tissue>
    </source>
</reference>
<organism evidence="1 2">
    <name type="scientific">Pyropia yezoensis</name>
    <name type="common">Susabi-nori</name>
    <name type="synonym">Porphyra yezoensis</name>
    <dbReference type="NCBI Taxonomy" id="2788"/>
    <lineage>
        <taxon>Eukaryota</taxon>
        <taxon>Rhodophyta</taxon>
        <taxon>Bangiophyceae</taxon>
        <taxon>Bangiales</taxon>
        <taxon>Bangiaceae</taxon>
        <taxon>Pyropia</taxon>
    </lineage>
</organism>
<accession>A0ACC3C4C8</accession>
<keyword evidence="2" id="KW-1185">Reference proteome</keyword>
<dbReference type="EMBL" id="CM020619">
    <property type="protein sequence ID" value="KAK1865174.1"/>
    <property type="molecule type" value="Genomic_DNA"/>
</dbReference>